<dbReference type="Proteomes" id="UP001054252">
    <property type="component" value="Unassembled WGS sequence"/>
</dbReference>
<feature type="compositionally biased region" description="Polar residues" evidence="1">
    <location>
        <begin position="28"/>
        <end position="46"/>
    </location>
</feature>
<keyword evidence="2" id="KW-0812">Transmembrane</keyword>
<feature type="region of interest" description="Disordered" evidence="1">
    <location>
        <begin position="27"/>
        <end position="128"/>
    </location>
</feature>
<feature type="chain" id="PRO_5043910336" description="DUF7356 domain-containing protein" evidence="3">
    <location>
        <begin position="23"/>
        <end position="362"/>
    </location>
</feature>
<organism evidence="5 6">
    <name type="scientific">Rubroshorea leprosula</name>
    <dbReference type="NCBI Taxonomy" id="152421"/>
    <lineage>
        <taxon>Eukaryota</taxon>
        <taxon>Viridiplantae</taxon>
        <taxon>Streptophyta</taxon>
        <taxon>Embryophyta</taxon>
        <taxon>Tracheophyta</taxon>
        <taxon>Spermatophyta</taxon>
        <taxon>Magnoliopsida</taxon>
        <taxon>eudicotyledons</taxon>
        <taxon>Gunneridae</taxon>
        <taxon>Pentapetalae</taxon>
        <taxon>rosids</taxon>
        <taxon>malvids</taxon>
        <taxon>Malvales</taxon>
        <taxon>Dipterocarpaceae</taxon>
        <taxon>Rubroshorea</taxon>
    </lineage>
</organism>
<feature type="compositionally biased region" description="Polar residues" evidence="1">
    <location>
        <begin position="59"/>
        <end position="81"/>
    </location>
</feature>
<feature type="compositionally biased region" description="Low complexity" evidence="1">
    <location>
        <begin position="317"/>
        <end position="326"/>
    </location>
</feature>
<evidence type="ECO:0000313" key="6">
    <source>
        <dbReference type="Proteomes" id="UP001054252"/>
    </source>
</evidence>
<name>A0AAV5LSA9_9ROSI</name>
<evidence type="ECO:0000259" key="4">
    <source>
        <dbReference type="Pfam" id="PF24053"/>
    </source>
</evidence>
<feature type="transmembrane region" description="Helical" evidence="2">
    <location>
        <begin position="263"/>
        <end position="282"/>
    </location>
</feature>
<feature type="domain" description="DUF7356" evidence="4">
    <location>
        <begin position="136"/>
        <end position="236"/>
    </location>
</feature>
<dbReference type="EMBL" id="BPVZ01000138">
    <property type="protein sequence ID" value="GKV40050.1"/>
    <property type="molecule type" value="Genomic_DNA"/>
</dbReference>
<keyword evidence="2" id="KW-0472">Membrane</keyword>
<keyword evidence="6" id="KW-1185">Reference proteome</keyword>
<accession>A0AAV5LSA9</accession>
<keyword evidence="2" id="KW-1133">Transmembrane helix</keyword>
<evidence type="ECO:0000256" key="3">
    <source>
        <dbReference type="SAM" id="SignalP"/>
    </source>
</evidence>
<evidence type="ECO:0000256" key="2">
    <source>
        <dbReference type="SAM" id="Phobius"/>
    </source>
</evidence>
<comment type="caution">
    <text evidence="5">The sequence shown here is derived from an EMBL/GenBank/DDBJ whole genome shotgun (WGS) entry which is preliminary data.</text>
</comment>
<reference evidence="5 6" key="1">
    <citation type="journal article" date="2021" name="Commun. Biol.">
        <title>The genome of Shorea leprosula (Dipterocarpaceae) highlights the ecological relevance of drought in aseasonal tropical rainforests.</title>
        <authorList>
            <person name="Ng K.K.S."/>
            <person name="Kobayashi M.J."/>
            <person name="Fawcett J.A."/>
            <person name="Hatakeyama M."/>
            <person name="Paape T."/>
            <person name="Ng C.H."/>
            <person name="Ang C.C."/>
            <person name="Tnah L.H."/>
            <person name="Lee C.T."/>
            <person name="Nishiyama T."/>
            <person name="Sese J."/>
            <person name="O'Brien M.J."/>
            <person name="Copetti D."/>
            <person name="Mohd Noor M.I."/>
            <person name="Ong R.C."/>
            <person name="Putra M."/>
            <person name="Sireger I.Z."/>
            <person name="Indrioko S."/>
            <person name="Kosugi Y."/>
            <person name="Izuno A."/>
            <person name="Isagi Y."/>
            <person name="Lee S.L."/>
            <person name="Shimizu K.K."/>
        </authorList>
    </citation>
    <scope>NUCLEOTIDE SEQUENCE [LARGE SCALE GENOMIC DNA]</scope>
    <source>
        <strain evidence="5">214</strain>
    </source>
</reference>
<keyword evidence="3" id="KW-0732">Signal</keyword>
<dbReference type="PANTHER" id="PTHR34200:SF8">
    <property type="entry name" value="TRANSMEMBRANE PROTEIN"/>
    <property type="match status" value="1"/>
</dbReference>
<proteinExistence type="predicted"/>
<feature type="signal peptide" evidence="3">
    <location>
        <begin position="1"/>
        <end position="22"/>
    </location>
</feature>
<sequence>MGNNYLLLIGLSLLLVAIDCATHDSKIVSDTPNSIKNNGGSNLDSNTVEDKTVNGNGGDQENISQDGIRGSSSKTDSTEQLGSKEGGGMQNGNEKSSSETKGKNGDFMKEKPSDVVDTKGLLNEGDHTGEALARKDGFRGEECDPSTMCTDKDNNFVACFQVPGNESPDIFLLIKNKGKGPRTISITAPAFVQLEKTQLQVPEKEDRKVKVSTRDGKTSDLIVLKEGTSSCDLDFKYLIMHNSGKDSDKSAKSYINLVSRSPSAAIVFFAALLMLASGWMCFSFRKRILLDSHSKYQRLDIELPVSAVAAKTEPDVNDGWDNNWGDNWDDEEAPHTPSMPVTPRLSSKGLASRRLNKEGWKD</sequence>
<evidence type="ECO:0000256" key="1">
    <source>
        <dbReference type="SAM" id="MobiDB-lite"/>
    </source>
</evidence>
<feature type="region of interest" description="Disordered" evidence="1">
    <location>
        <begin position="314"/>
        <end position="362"/>
    </location>
</feature>
<dbReference type="InterPro" id="IPR055780">
    <property type="entry name" value="DUF7356"/>
</dbReference>
<feature type="compositionally biased region" description="Basic and acidic residues" evidence="1">
    <location>
        <begin position="96"/>
        <end position="117"/>
    </location>
</feature>
<evidence type="ECO:0000313" key="5">
    <source>
        <dbReference type="EMBL" id="GKV40050.1"/>
    </source>
</evidence>
<dbReference type="Pfam" id="PF24053">
    <property type="entry name" value="DUF7356"/>
    <property type="match status" value="1"/>
</dbReference>
<gene>
    <name evidence="5" type="ORF">SLEP1_g47729</name>
</gene>
<dbReference type="PANTHER" id="PTHR34200">
    <property type="entry name" value="DENTIN SIALOPHOSPHOPROTEIN-LIKE ISOFORM X1"/>
    <property type="match status" value="1"/>
</dbReference>
<protein>
    <recommendedName>
        <fullName evidence="4">DUF7356 domain-containing protein</fullName>
    </recommendedName>
</protein>
<dbReference type="AlphaFoldDB" id="A0AAV5LSA9"/>